<sequence length="54" mass="5845">MSPTDFATQLLLSKALVDPEIGGDQNCLTNPDRPELVVLYLSVLGLFISLLSIL</sequence>
<reference evidence="2 3" key="1">
    <citation type="submission" date="2020-08" db="EMBL/GenBank/DDBJ databases">
        <title>Genomic Encyclopedia of Type Strains, Phase IV (KMG-IV): sequencing the most valuable type-strain genomes for metagenomic binning, comparative biology and taxonomic classification.</title>
        <authorList>
            <person name="Goeker M."/>
        </authorList>
    </citation>
    <scope>NUCLEOTIDE SEQUENCE [LARGE SCALE GENOMIC DNA]</scope>
    <source>
        <strain evidence="2 3">DSM 19331</strain>
    </source>
</reference>
<protein>
    <submittedName>
        <fullName evidence="2">Uncharacterized protein</fullName>
    </submittedName>
</protein>
<dbReference type="AlphaFoldDB" id="A0A7W6BGI5"/>
<keyword evidence="1" id="KW-1133">Transmembrane helix</keyword>
<name>A0A7W6BGI5_9HYPH</name>
<keyword evidence="1" id="KW-0472">Membrane</keyword>
<keyword evidence="1" id="KW-0812">Transmembrane</keyword>
<comment type="caution">
    <text evidence="2">The sequence shown here is derived from an EMBL/GenBank/DDBJ whole genome shotgun (WGS) entry which is preliminary data.</text>
</comment>
<feature type="transmembrane region" description="Helical" evidence="1">
    <location>
        <begin position="36"/>
        <end position="53"/>
    </location>
</feature>
<gene>
    <name evidence="2" type="ORF">GGQ65_006062</name>
</gene>
<evidence type="ECO:0000313" key="2">
    <source>
        <dbReference type="EMBL" id="MBB3918722.1"/>
    </source>
</evidence>
<organism evidence="2 3">
    <name type="scientific">Rhizobium fabae</name>
    <dbReference type="NCBI Taxonomy" id="573179"/>
    <lineage>
        <taxon>Bacteria</taxon>
        <taxon>Pseudomonadati</taxon>
        <taxon>Pseudomonadota</taxon>
        <taxon>Alphaproteobacteria</taxon>
        <taxon>Hyphomicrobiales</taxon>
        <taxon>Rhizobiaceae</taxon>
        <taxon>Rhizobium/Agrobacterium group</taxon>
        <taxon>Rhizobium</taxon>
    </lineage>
</organism>
<proteinExistence type="predicted"/>
<dbReference type="Proteomes" id="UP000545490">
    <property type="component" value="Unassembled WGS sequence"/>
</dbReference>
<dbReference type="EMBL" id="JACIDG010000020">
    <property type="protein sequence ID" value="MBB3918722.1"/>
    <property type="molecule type" value="Genomic_DNA"/>
</dbReference>
<evidence type="ECO:0000313" key="3">
    <source>
        <dbReference type="Proteomes" id="UP000545490"/>
    </source>
</evidence>
<accession>A0A7W6BGI5</accession>
<evidence type="ECO:0000256" key="1">
    <source>
        <dbReference type="SAM" id="Phobius"/>
    </source>
</evidence>